<evidence type="ECO:0000313" key="2">
    <source>
        <dbReference type="Proteomes" id="UP000198827"/>
    </source>
</evidence>
<reference evidence="1 2" key="1">
    <citation type="submission" date="2016-10" db="EMBL/GenBank/DDBJ databases">
        <authorList>
            <person name="de Groot N.N."/>
        </authorList>
    </citation>
    <scope>NUCLEOTIDE SEQUENCE [LARGE SCALE GENOMIC DNA]</scope>
    <source>
        <strain evidence="1 2">CECT 7543</strain>
    </source>
</reference>
<accession>A0A1H0H814</accession>
<gene>
    <name evidence="1" type="ORF">SAMN04489798_2171</name>
</gene>
<proteinExistence type="predicted"/>
<name>A0A1H0H814_9PSED</name>
<dbReference type="AlphaFoldDB" id="A0A1H0H814"/>
<sequence length="76" mass="9000">MTVRRLRWVDRRVETGDPTHGRPSTLAEMGQDDLRKPWPLHYSPNLLKASFLARKRVHFFVLRLSARALRRMTNLC</sequence>
<organism evidence="1 2">
    <name type="scientific">Pseudomonas arsenicoxydans</name>
    <dbReference type="NCBI Taxonomy" id="702115"/>
    <lineage>
        <taxon>Bacteria</taxon>
        <taxon>Pseudomonadati</taxon>
        <taxon>Pseudomonadota</taxon>
        <taxon>Gammaproteobacteria</taxon>
        <taxon>Pseudomonadales</taxon>
        <taxon>Pseudomonadaceae</taxon>
        <taxon>Pseudomonas</taxon>
    </lineage>
</organism>
<dbReference type="EMBL" id="LT629705">
    <property type="protein sequence ID" value="SDO15278.1"/>
    <property type="molecule type" value="Genomic_DNA"/>
</dbReference>
<dbReference type="Proteomes" id="UP000198827">
    <property type="component" value="Chromosome I"/>
</dbReference>
<evidence type="ECO:0000313" key="1">
    <source>
        <dbReference type="EMBL" id="SDO15278.1"/>
    </source>
</evidence>
<protein>
    <submittedName>
        <fullName evidence="1">Uncharacterized protein</fullName>
    </submittedName>
</protein>